<protein>
    <recommendedName>
        <fullName evidence="5">Lipoprotein</fullName>
    </recommendedName>
</protein>
<evidence type="ECO:0000313" key="3">
    <source>
        <dbReference type="EMBL" id="PZD80930.1"/>
    </source>
</evidence>
<gene>
    <name evidence="3" type="ORF">DN052_10980</name>
</gene>
<evidence type="ECO:0000256" key="2">
    <source>
        <dbReference type="SAM" id="SignalP"/>
    </source>
</evidence>
<feature type="signal peptide" evidence="2">
    <location>
        <begin position="1"/>
        <end position="20"/>
    </location>
</feature>
<proteinExistence type="predicted"/>
<dbReference type="AlphaFoldDB" id="A0A2W1K3A7"/>
<keyword evidence="2" id="KW-0732">Signal</keyword>
<dbReference type="GeneID" id="65281956"/>
<dbReference type="Proteomes" id="UP000248886">
    <property type="component" value="Unassembled WGS sequence"/>
</dbReference>
<dbReference type="RefSeq" id="WP_012537487.1">
    <property type="nucleotide sequence ID" value="NZ_AP025160.1"/>
</dbReference>
<name>A0A2W1K3A7_ACIFR</name>
<evidence type="ECO:0008006" key="5">
    <source>
        <dbReference type="Google" id="ProtNLM"/>
    </source>
</evidence>
<evidence type="ECO:0000256" key="1">
    <source>
        <dbReference type="SAM" id="MobiDB-lite"/>
    </source>
</evidence>
<reference evidence="3 4" key="1">
    <citation type="submission" date="2018-06" db="EMBL/GenBank/DDBJ databases">
        <title>Draft sequence of Acidithiobacillus ferrooxidans CCM 4253.</title>
        <authorList>
            <person name="Moya-Beltran A."/>
            <person name="Castro M."/>
            <person name="Covarrubias P.C."/>
            <person name="Issotta F."/>
            <person name="Janiczek O."/>
            <person name="Mandl M."/>
            <person name="Kucera J."/>
            <person name="Quatrini R."/>
        </authorList>
    </citation>
    <scope>NUCLEOTIDE SEQUENCE [LARGE SCALE GENOMIC DNA]</scope>
    <source>
        <strain evidence="3 4">CCM 4253</strain>
    </source>
</reference>
<feature type="region of interest" description="Disordered" evidence="1">
    <location>
        <begin position="62"/>
        <end position="81"/>
    </location>
</feature>
<accession>A0A2W1K3A7</accession>
<sequence>MRKKLAMMPLVILGLTFSVAQDGFADHRDYADHYYTKYPAYYGPREDHYRYRDERRYRNHEWHRENRRQEYRHRDYHRADH</sequence>
<comment type="caution">
    <text evidence="3">The sequence shown here is derived from an EMBL/GenBank/DDBJ whole genome shotgun (WGS) entry which is preliminary data.</text>
</comment>
<evidence type="ECO:0000313" key="4">
    <source>
        <dbReference type="Proteomes" id="UP000248886"/>
    </source>
</evidence>
<dbReference type="EMBL" id="QKQP01000005">
    <property type="protein sequence ID" value="PZD80930.1"/>
    <property type="molecule type" value="Genomic_DNA"/>
</dbReference>
<feature type="chain" id="PRO_5016154545" description="Lipoprotein" evidence="2">
    <location>
        <begin position="21"/>
        <end position="81"/>
    </location>
</feature>
<organism evidence="3 4">
    <name type="scientific">Acidithiobacillus ferrooxidans</name>
    <name type="common">Thiobacillus ferrooxidans</name>
    <dbReference type="NCBI Taxonomy" id="920"/>
    <lineage>
        <taxon>Bacteria</taxon>
        <taxon>Pseudomonadati</taxon>
        <taxon>Pseudomonadota</taxon>
        <taxon>Acidithiobacillia</taxon>
        <taxon>Acidithiobacillales</taxon>
        <taxon>Acidithiobacillaceae</taxon>
        <taxon>Acidithiobacillus</taxon>
    </lineage>
</organism>